<dbReference type="RefSeq" id="WP_191216509.1">
    <property type="nucleotide sequence ID" value="NZ_CP104550.1"/>
</dbReference>
<dbReference type="Gene3D" id="3.40.1190.20">
    <property type="match status" value="1"/>
</dbReference>
<sequence length="302" mass="32250">MKFDATGLGALNMDQLHMVDRIAGPDEETFVSGFIESCGGSAANTIIGLSRLGMRTACTGKVSDDREGALLRENLRSEGVADHVAVSGSGRSGRVMGFVDPEGSRALYVDPGVNDSLRLHEIPDEALETRLLHLTSFAGEGLRVQREVLEVIDGSVTVSLDPGHLYAVRSREISGILEGTDILLTNQRELEIMTGHTDPARAAEELGPDMVVMKMGAGGVRAWNGREVHVPALKVKCRDSTGAGDAFNAGFLYAWMKGHGLEVSCRFGNYLASRCIQGYGATGSLPGQEALRVLEEYAVDDG</sequence>
<protein>
    <submittedName>
        <fullName evidence="7">Carbohydrate kinase family protein</fullName>
    </submittedName>
</protein>
<evidence type="ECO:0000259" key="5">
    <source>
        <dbReference type="Pfam" id="PF00294"/>
    </source>
</evidence>
<keyword evidence="2 4" id="KW-0808">Transferase</keyword>
<dbReference type="InterPro" id="IPR002139">
    <property type="entry name" value="Ribo/fructo_kinase"/>
</dbReference>
<dbReference type="Proteomes" id="UP001065373">
    <property type="component" value="Chromosome"/>
</dbReference>
<dbReference type="EMBL" id="JAXUHJ010000004">
    <property type="protein sequence ID" value="MEJ8542255.1"/>
    <property type="molecule type" value="Genomic_DNA"/>
</dbReference>
<dbReference type="Proteomes" id="UP001369247">
    <property type="component" value="Unassembled WGS sequence"/>
</dbReference>
<comment type="similarity">
    <text evidence="1 4">Belongs to the carbohydrate kinase PfkB family.</text>
</comment>
<dbReference type="AlphaFoldDB" id="A0A9E7RY09"/>
<name>A0A9E7RY09_METWO</name>
<keyword evidence="3 4" id="KW-0418">Kinase</keyword>
<keyword evidence="8" id="KW-1185">Reference proteome</keyword>
<dbReference type="GO" id="GO:0006796">
    <property type="term" value="P:phosphate-containing compound metabolic process"/>
    <property type="evidence" value="ECO:0007669"/>
    <property type="project" value="UniProtKB-ARBA"/>
</dbReference>
<dbReference type="InterPro" id="IPR029056">
    <property type="entry name" value="Ribokinase-like"/>
</dbReference>
<dbReference type="PANTHER" id="PTHR10584:SF166">
    <property type="entry name" value="RIBOKINASE"/>
    <property type="match status" value="1"/>
</dbReference>
<evidence type="ECO:0000313" key="7">
    <source>
        <dbReference type="EMBL" id="UXH32474.1"/>
    </source>
</evidence>
<evidence type="ECO:0000313" key="6">
    <source>
        <dbReference type="EMBL" id="MEJ8542255.1"/>
    </source>
</evidence>
<proteinExistence type="inferred from homology"/>
<dbReference type="PANTHER" id="PTHR10584">
    <property type="entry name" value="SUGAR KINASE"/>
    <property type="match status" value="1"/>
</dbReference>
<evidence type="ECO:0000256" key="4">
    <source>
        <dbReference type="RuleBase" id="RU003704"/>
    </source>
</evidence>
<evidence type="ECO:0000256" key="3">
    <source>
        <dbReference type="ARBA" id="ARBA00022777"/>
    </source>
</evidence>
<organism evidence="7">
    <name type="scientific">Methanothermobacter wolfeii</name>
    <name type="common">Methanobacterium wolfei</name>
    <dbReference type="NCBI Taxonomy" id="145261"/>
    <lineage>
        <taxon>Archaea</taxon>
        <taxon>Methanobacteriati</taxon>
        <taxon>Methanobacteriota</taxon>
        <taxon>Methanomada group</taxon>
        <taxon>Methanobacteria</taxon>
        <taxon>Methanobacteriales</taxon>
        <taxon>Methanobacteriaceae</taxon>
        <taxon>Methanothermobacter</taxon>
    </lineage>
</organism>
<dbReference type="CDD" id="cd01942">
    <property type="entry name" value="ribokinase_group_A"/>
    <property type="match status" value="1"/>
</dbReference>
<dbReference type="PROSITE" id="PS00584">
    <property type="entry name" value="PFKB_KINASES_2"/>
    <property type="match status" value="1"/>
</dbReference>
<evidence type="ECO:0000256" key="1">
    <source>
        <dbReference type="ARBA" id="ARBA00010688"/>
    </source>
</evidence>
<reference evidence="7" key="1">
    <citation type="submission" date="2022-09" db="EMBL/GenBank/DDBJ databases">
        <title>Characterization of three MwoI isoschizomers from sequenced genome and metagenomes.</title>
        <authorList>
            <person name="Fomenkov A."/>
            <person name="Xu S.Y."/>
            <person name="Roberts R.J."/>
        </authorList>
    </citation>
    <scope>NUCLEOTIDE SEQUENCE</scope>
    <source>
        <strain evidence="7">DSM 2970</strain>
    </source>
</reference>
<accession>A0A9E7RY09</accession>
<feature type="domain" description="Carbohydrate kinase PfkB" evidence="5">
    <location>
        <begin position="8"/>
        <end position="286"/>
    </location>
</feature>
<gene>
    <name evidence="7" type="ORF">N5910_04105</name>
    <name evidence="6" type="ORF">U2150_01925</name>
</gene>
<evidence type="ECO:0000256" key="2">
    <source>
        <dbReference type="ARBA" id="ARBA00022679"/>
    </source>
</evidence>
<dbReference type="Pfam" id="PF00294">
    <property type="entry name" value="PfkB"/>
    <property type="match status" value="1"/>
</dbReference>
<dbReference type="PRINTS" id="PR00990">
    <property type="entry name" value="RIBOKINASE"/>
</dbReference>
<evidence type="ECO:0000313" key="8">
    <source>
        <dbReference type="Proteomes" id="UP001369247"/>
    </source>
</evidence>
<dbReference type="InterPro" id="IPR002173">
    <property type="entry name" value="Carboh/pur_kinase_PfkB_CS"/>
</dbReference>
<dbReference type="EMBL" id="CP104550">
    <property type="protein sequence ID" value="UXH32474.1"/>
    <property type="molecule type" value="Genomic_DNA"/>
</dbReference>
<reference evidence="6 8" key="2">
    <citation type="submission" date="2023-12" db="EMBL/GenBank/DDBJ databases">
        <title>Phenotypic and Genomic Characterization of Methanothermobacter wolfeii Strain BSEL, a CO2-Capturing Archaeon with Minimal Nutrient Requirements.</title>
        <authorList>
            <person name="Ale Enriquez F."/>
            <person name="Ahring B.K."/>
        </authorList>
    </citation>
    <scope>NUCLEOTIDE SEQUENCE [LARGE SCALE GENOMIC DNA]</scope>
    <source>
        <strain evidence="6 8">BSEL-1</strain>
    </source>
</reference>
<dbReference type="GeneID" id="58978441"/>
<dbReference type="SUPFAM" id="SSF53613">
    <property type="entry name" value="Ribokinase-like"/>
    <property type="match status" value="1"/>
</dbReference>
<dbReference type="InterPro" id="IPR011611">
    <property type="entry name" value="PfkB_dom"/>
</dbReference>
<dbReference type="GO" id="GO:0016301">
    <property type="term" value="F:kinase activity"/>
    <property type="evidence" value="ECO:0007669"/>
    <property type="project" value="UniProtKB-KW"/>
</dbReference>